<protein>
    <submittedName>
        <fullName evidence="1">Uncharacterized protein</fullName>
    </submittedName>
</protein>
<dbReference type="Proteomes" id="UP000276834">
    <property type="component" value="Unassembled WGS sequence"/>
</dbReference>
<name>A0A3L8SYR6_CHLGU</name>
<gene>
    <name evidence="1" type="ORF">DV515_00001782</name>
</gene>
<dbReference type="EMBL" id="QUSF01000003">
    <property type="protein sequence ID" value="RLW11286.1"/>
    <property type="molecule type" value="Genomic_DNA"/>
</dbReference>
<proteinExistence type="predicted"/>
<organism evidence="1 2">
    <name type="scientific">Chloebia gouldiae</name>
    <name type="common">Gouldian finch</name>
    <name type="synonym">Erythrura gouldiae</name>
    <dbReference type="NCBI Taxonomy" id="44316"/>
    <lineage>
        <taxon>Eukaryota</taxon>
        <taxon>Metazoa</taxon>
        <taxon>Chordata</taxon>
        <taxon>Craniata</taxon>
        <taxon>Vertebrata</taxon>
        <taxon>Euteleostomi</taxon>
        <taxon>Archelosauria</taxon>
        <taxon>Archosauria</taxon>
        <taxon>Dinosauria</taxon>
        <taxon>Saurischia</taxon>
        <taxon>Theropoda</taxon>
        <taxon>Coelurosauria</taxon>
        <taxon>Aves</taxon>
        <taxon>Neognathae</taxon>
        <taxon>Neoaves</taxon>
        <taxon>Telluraves</taxon>
        <taxon>Australaves</taxon>
        <taxon>Passeriformes</taxon>
        <taxon>Passeroidea</taxon>
        <taxon>Passeridae</taxon>
        <taxon>Chloebia</taxon>
    </lineage>
</organism>
<reference evidence="1 2" key="1">
    <citation type="journal article" date="2018" name="Proc. R. Soc. B">
        <title>A non-coding region near Follistatin controls head colour polymorphism in the Gouldian finch.</title>
        <authorList>
            <person name="Toomey M.B."/>
            <person name="Marques C.I."/>
            <person name="Andrade P."/>
            <person name="Araujo P.M."/>
            <person name="Sabatino S."/>
            <person name="Gazda M.A."/>
            <person name="Afonso S."/>
            <person name="Lopes R.J."/>
            <person name="Corbo J.C."/>
            <person name="Carneiro M."/>
        </authorList>
    </citation>
    <scope>NUCLEOTIDE SEQUENCE [LARGE SCALE GENOMIC DNA]</scope>
    <source>
        <strain evidence="1">Red01</strain>
        <tissue evidence="1">Muscle</tissue>
    </source>
</reference>
<evidence type="ECO:0000313" key="2">
    <source>
        <dbReference type="Proteomes" id="UP000276834"/>
    </source>
</evidence>
<keyword evidence="2" id="KW-1185">Reference proteome</keyword>
<comment type="caution">
    <text evidence="1">The sequence shown here is derived from an EMBL/GenBank/DDBJ whole genome shotgun (WGS) entry which is preliminary data.</text>
</comment>
<sequence length="82" mass="8953">MPRKKLPVSGGGRVCASSKCCLLSSREKHKKWDCATGDFYSFSCFVVCDGTLLSLSRACRKHYGCCGGLGKASRNLTICRRV</sequence>
<dbReference type="AlphaFoldDB" id="A0A3L8SYR6"/>
<accession>A0A3L8SYR6</accession>
<evidence type="ECO:0000313" key="1">
    <source>
        <dbReference type="EMBL" id="RLW11286.1"/>
    </source>
</evidence>